<proteinExistence type="predicted"/>
<reference evidence="2 4" key="1">
    <citation type="submission" date="2019-03" db="EMBL/GenBank/DDBJ databases">
        <title>Single cell metagenomics reveals metabolic interactions within the superorganism composed of flagellate Streblomastix strix and complex community of Bacteroidetes bacteria on its surface.</title>
        <authorList>
            <person name="Treitli S.C."/>
            <person name="Kolisko M."/>
            <person name="Husnik F."/>
            <person name="Keeling P."/>
            <person name="Hampl V."/>
        </authorList>
    </citation>
    <scope>NUCLEOTIDE SEQUENCE [LARGE SCALE GENOMIC DNA]</scope>
    <source>
        <strain evidence="2">ST1C</strain>
    </source>
</reference>
<dbReference type="AlphaFoldDB" id="A0A5J4WXX5"/>
<evidence type="ECO:0000256" key="1">
    <source>
        <dbReference type="SAM" id="SignalP"/>
    </source>
</evidence>
<dbReference type="Proteomes" id="UP000324800">
    <property type="component" value="Unassembled WGS sequence"/>
</dbReference>
<feature type="signal peptide" evidence="1">
    <location>
        <begin position="1"/>
        <end position="18"/>
    </location>
</feature>
<evidence type="ECO:0000313" key="4">
    <source>
        <dbReference type="Proteomes" id="UP000324800"/>
    </source>
</evidence>
<keyword evidence="1" id="KW-0732">Signal</keyword>
<sequence>MYFAKFLIIFLLSTILLAIETESQIHIRKPNAINIRFLKYTIDENKQMVIDSNTMYENVDLDSLPLLTTSNEEVPDFRLFPNNELYQLKFRAAVNNPQGITSEIYKHGIFDLLSYSQYFFTKRNIIPSYTYQIRCMPHTYTSTGSQVNICENTGNIFDCKITDEPQVLQAFFVPSIVENLCVANYDPINNECPGTNCTIEGKDYEDIFHGGRLGTLEQGENVSNEILKKLLTRVGPVLVKRNITDTGDESLYNTIIGWQTFIDGRQEWLRSVWKLSDGYLNPFVQSQLLQLDEAIALDVIGFVYPQDLSEWISSSQTYRASWFVAILTLMIPILFM</sequence>
<name>A0A5J4WXX5_9EUKA</name>
<gene>
    <name evidence="2" type="ORF">EZS28_004772</name>
    <name evidence="3" type="ORF">EZS28_004773</name>
</gene>
<protein>
    <submittedName>
        <fullName evidence="2">Uncharacterized protein</fullName>
    </submittedName>
</protein>
<comment type="caution">
    <text evidence="2">The sequence shown here is derived from an EMBL/GenBank/DDBJ whole genome shotgun (WGS) entry which is preliminary data.</text>
</comment>
<dbReference type="EMBL" id="SNRW01000700">
    <property type="protein sequence ID" value="KAA6399702.1"/>
    <property type="molecule type" value="Genomic_DNA"/>
</dbReference>
<dbReference type="EMBL" id="SNRW01000700">
    <property type="protein sequence ID" value="KAA6399701.1"/>
    <property type="molecule type" value="Genomic_DNA"/>
</dbReference>
<organism evidence="2 4">
    <name type="scientific">Streblomastix strix</name>
    <dbReference type="NCBI Taxonomy" id="222440"/>
    <lineage>
        <taxon>Eukaryota</taxon>
        <taxon>Metamonada</taxon>
        <taxon>Preaxostyla</taxon>
        <taxon>Oxymonadida</taxon>
        <taxon>Streblomastigidae</taxon>
        <taxon>Streblomastix</taxon>
    </lineage>
</organism>
<evidence type="ECO:0000313" key="3">
    <source>
        <dbReference type="EMBL" id="KAA6399702.1"/>
    </source>
</evidence>
<feature type="chain" id="PRO_5036145799" evidence="1">
    <location>
        <begin position="19"/>
        <end position="336"/>
    </location>
</feature>
<accession>A0A5J4WXX5</accession>
<evidence type="ECO:0000313" key="2">
    <source>
        <dbReference type="EMBL" id="KAA6399701.1"/>
    </source>
</evidence>